<accession>A0A367KVG8</accession>
<reference evidence="1 2" key="1">
    <citation type="journal article" date="2018" name="G3 (Bethesda)">
        <title>Phylogenetic and Phylogenomic Definition of Rhizopus Species.</title>
        <authorList>
            <person name="Gryganskyi A.P."/>
            <person name="Golan J."/>
            <person name="Dolatabadi S."/>
            <person name="Mondo S."/>
            <person name="Robb S."/>
            <person name="Idnurm A."/>
            <person name="Muszewska A."/>
            <person name="Steczkiewicz K."/>
            <person name="Masonjones S."/>
            <person name="Liao H.L."/>
            <person name="Gajdeczka M.T."/>
            <person name="Anike F."/>
            <person name="Vuek A."/>
            <person name="Anishchenko I.M."/>
            <person name="Voigt K."/>
            <person name="de Hoog G.S."/>
            <person name="Smith M.E."/>
            <person name="Heitman J."/>
            <person name="Vilgalys R."/>
            <person name="Stajich J.E."/>
        </authorList>
    </citation>
    <scope>NUCLEOTIDE SEQUENCE [LARGE SCALE GENOMIC DNA]</scope>
    <source>
        <strain evidence="1 2">LSU 92-RS-03</strain>
    </source>
</reference>
<proteinExistence type="predicted"/>
<comment type="caution">
    <text evidence="1">The sequence shown here is derived from an EMBL/GenBank/DDBJ whole genome shotgun (WGS) entry which is preliminary data.</text>
</comment>
<evidence type="ECO:0000313" key="2">
    <source>
        <dbReference type="Proteomes" id="UP000253551"/>
    </source>
</evidence>
<dbReference type="AlphaFoldDB" id="A0A367KVG8"/>
<sequence>MLNSKIFLMTKYLDKKKTPRVPIRPSILQEKNNLDEKTVYGFGKWCNPRKLYLTESGMKKKSNDLQQKVSVRLLYVLKDEYIDNVIEDIVSHLPPYQCFIQNLKDEGYNVLGYTRMSKGEKDDGLCVRLLNQMCEKLKNRSLVSKILASVCCNANEPLLKRDSNKQEHILQQVHADGDIQDMLVYISSMEKVCIVVIDFAGLTTNCEDLKTFL</sequence>
<evidence type="ECO:0000313" key="1">
    <source>
        <dbReference type="EMBL" id="RCI06147.1"/>
    </source>
</evidence>
<dbReference type="EMBL" id="PJQM01000219">
    <property type="protein sequence ID" value="RCI06147.1"/>
    <property type="molecule type" value="Genomic_DNA"/>
</dbReference>
<dbReference type="OrthoDB" id="2270519at2759"/>
<organism evidence="1 2">
    <name type="scientific">Rhizopus stolonifer</name>
    <name type="common">Rhizopus nigricans</name>
    <dbReference type="NCBI Taxonomy" id="4846"/>
    <lineage>
        <taxon>Eukaryota</taxon>
        <taxon>Fungi</taxon>
        <taxon>Fungi incertae sedis</taxon>
        <taxon>Mucoromycota</taxon>
        <taxon>Mucoromycotina</taxon>
        <taxon>Mucoromycetes</taxon>
        <taxon>Mucorales</taxon>
        <taxon>Mucorineae</taxon>
        <taxon>Rhizopodaceae</taxon>
        <taxon>Rhizopus</taxon>
    </lineage>
</organism>
<keyword evidence="2" id="KW-1185">Reference proteome</keyword>
<name>A0A367KVG8_RHIST</name>
<protein>
    <submittedName>
        <fullName evidence="1">Uncharacterized protein</fullName>
    </submittedName>
</protein>
<feature type="non-terminal residue" evidence="1">
    <location>
        <position position="213"/>
    </location>
</feature>
<dbReference type="Proteomes" id="UP000253551">
    <property type="component" value="Unassembled WGS sequence"/>
</dbReference>
<gene>
    <name evidence="1" type="ORF">CU098_013700</name>
</gene>